<dbReference type="Gene3D" id="3.90.79.10">
    <property type="entry name" value="Nucleoside Triphosphate Pyrophosphohydrolase"/>
    <property type="match status" value="1"/>
</dbReference>
<evidence type="ECO:0000313" key="5">
    <source>
        <dbReference type="Proteomes" id="UP001515480"/>
    </source>
</evidence>
<organism evidence="4 5">
    <name type="scientific">Prymnesium parvum</name>
    <name type="common">Toxic golden alga</name>
    <dbReference type="NCBI Taxonomy" id="97485"/>
    <lineage>
        <taxon>Eukaryota</taxon>
        <taxon>Haptista</taxon>
        <taxon>Haptophyta</taxon>
        <taxon>Prymnesiophyceae</taxon>
        <taxon>Prymnesiales</taxon>
        <taxon>Prymnesiaceae</taxon>
        <taxon>Prymnesium</taxon>
    </lineage>
</organism>
<evidence type="ECO:0000256" key="1">
    <source>
        <dbReference type="ARBA" id="ARBA00022801"/>
    </source>
</evidence>
<keyword evidence="5" id="KW-1185">Reference proteome</keyword>
<evidence type="ECO:0000313" key="4">
    <source>
        <dbReference type="EMBL" id="KAL1524621.1"/>
    </source>
</evidence>
<dbReference type="PANTHER" id="PTHR43736">
    <property type="entry name" value="ADP-RIBOSE PYROPHOSPHATASE"/>
    <property type="match status" value="1"/>
</dbReference>
<evidence type="ECO:0000259" key="3">
    <source>
        <dbReference type="PROSITE" id="PS51462"/>
    </source>
</evidence>
<dbReference type="GO" id="GO:0016787">
    <property type="term" value="F:hydrolase activity"/>
    <property type="evidence" value="ECO:0007669"/>
    <property type="project" value="UniProtKB-KW"/>
</dbReference>
<dbReference type="InterPro" id="IPR020084">
    <property type="entry name" value="NUDIX_hydrolase_CS"/>
</dbReference>
<comment type="caution">
    <text evidence="4">The sequence shown here is derived from an EMBL/GenBank/DDBJ whole genome shotgun (WGS) entry which is preliminary data.</text>
</comment>
<feature type="domain" description="Nudix hydrolase" evidence="3">
    <location>
        <begin position="1"/>
        <end position="140"/>
    </location>
</feature>
<evidence type="ECO:0000256" key="2">
    <source>
        <dbReference type="RuleBase" id="RU003476"/>
    </source>
</evidence>
<dbReference type="InterPro" id="IPR000086">
    <property type="entry name" value="NUDIX_hydrolase_dom"/>
</dbReference>
<dbReference type="AlphaFoldDB" id="A0AB34JUK6"/>
<dbReference type="SUPFAM" id="SSF55811">
    <property type="entry name" value="Nudix"/>
    <property type="match status" value="1"/>
</dbReference>
<dbReference type="InterPro" id="IPR015797">
    <property type="entry name" value="NUDIX_hydrolase-like_dom_sf"/>
</dbReference>
<protein>
    <recommendedName>
        <fullName evidence="3">Nudix hydrolase domain-containing protein</fullName>
    </recommendedName>
</protein>
<dbReference type="Pfam" id="PF00293">
    <property type="entry name" value="NUDIX"/>
    <property type="match status" value="1"/>
</dbReference>
<dbReference type="InterPro" id="IPR020476">
    <property type="entry name" value="Nudix_hydrolase"/>
</dbReference>
<sequence length="148" mass="16230">MPKGAVAIVCMCSHTRRFALVSRSRPPDVGRWSLPGGKVERGEATMRAAMRELCEETGLGREDVCFSAAPFTVSDVIDPADGSSFHYMIAQTFCRTKGRRELMAGDDARLAAWFSLEQMSDMERQDEIAGDCVGVVRLALALDRNGLL</sequence>
<keyword evidence="1 2" id="KW-0378">Hydrolase</keyword>
<dbReference type="EMBL" id="JBGBPQ010000005">
    <property type="protein sequence ID" value="KAL1524621.1"/>
    <property type="molecule type" value="Genomic_DNA"/>
</dbReference>
<dbReference type="PRINTS" id="PR00502">
    <property type="entry name" value="NUDIXFAMILY"/>
</dbReference>
<dbReference type="Proteomes" id="UP001515480">
    <property type="component" value="Unassembled WGS sequence"/>
</dbReference>
<accession>A0AB34JUK6</accession>
<reference evidence="4 5" key="1">
    <citation type="journal article" date="2024" name="Science">
        <title>Giant polyketide synthase enzymes in the biosynthesis of giant marine polyether toxins.</title>
        <authorList>
            <person name="Fallon T.R."/>
            <person name="Shende V.V."/>
            <person name="Wierzbicki I.H."/>
            <person name="Pendleton A.L."/>
            <person name="Watervoot N.F."/>
            <person name="Auber R.P."/>
            <person name="Gonzalez D.J."/>
            <person name="Wisecaver J.H."/>
            <person name="Moore B.S."/>
        </authorList>
    </citation>
    <scope>NUCLEOTIDE SEQUENCE [LARGE SCALE GENOMIC DNA]</scope>
    <source>
        <strain evidence="4 5">12B1</strain>
    </source>
</reference>
<dbReference type="PANTHER" id="PTHR43736:SF1">
    <property type="entry name" value="DIHYDRONEOPTERIN TRIPHOSPHATE DIPHOSPHATASE"/>
    <property type="match status" value="1"/>
</dbReference>
<proteinExistence type="inferred from homology"/>
<name>A0AB34JUK6_PRYPA</name>
<comment type="similarity">
    <text evidence="2">Belongs to the Nudix hydrolase family.</text>
</comment>
<dbReference type="PROSITE" id="PS00893">
    <property type="entry name" value="NUDIX_BOX"/>
    <property type="match status" value="1"/>
</dbReference>
<dbReference type="PROSITE" id="PS51462">
    <property type="entry name" value="NUDIX"/>
    <property type="match status" value="1"/>
</dbReference>
<dbReference type="CDD" id="cd04673">
    <property type="entry name" value="NUDIX_ADPRase"/>
    <property type="match status" value="1"/>
</dbReference>
<gene>
    <name evidence="4" type="ORF">AB1Y20_019510</name>
</gene>